<dbReference type="Proteomes" id="UP000613580">
    <property type="component" value="Unassembled WGS sequence"/>
</dbReference>
<feature type="compositionally biased region" description="Polar residues" evidence="1">
    <location>
        <begin position="430"/>
        <end position="439"/>
    </location>
</feature>
<dbReference type="InterPro" id="IPR019021">
    <property type="entry name" value="Mms22"/>
</dbReference>
<feature type="compositionally biased region" description="Basic residues" evidence="1">
    <location>
        <begin position="695"/>
        <end position="705"/>
    </location>
</feature>
<dbReference type="GO" id="GO:0031297">
    <property type="term" value="P:replication fork processing"/>
    <property type="evidence" value="ECO:0007669"/>
    <property type="project" value="InterPro"/>
</dbReference>
<dbReference type="PANTHER" id="PTHR28122:SF1">
    <property type="entry name" value="E3 UBIQUITIN-PROTEIN LIGASE SUBSTRATE RECEPTOR MMS22"/>
    <property type="match status" value="1"/>
</dbReference>
<feature type="compositionally biased region" description="Pro residues" evidence="1">
    <location>
        <begin position="60"/>
        <end position="69"/>
    </location>
</feature>
<feature type="compositionally biased region" description="Polar residues" evidence="1">
    <location>
        <begin position="25"/>
        <end position="43"/>
    </location>
</feature>
<accession>A0A8H6T3B2</accession>
<name>A0A8H6T3B2_MYCCL</name>
<gene>
    <name evidence="2" type="ORF">HMN09_00716000</name>
</gene>
<comment type="caution">
    <text evidence="2">The sequence shown here is derived from an EMBL/GenBank/DDBJ whole genome shotgun (WGS) entry which is preliminary data.</text>
</comment>
<proteinExistence type="predicted"/>
<organism evidence="2 3">
    <name type="scientific">Mycena chlorophos</name>
    <name type="common">Agaric fungus</name>
    <name type="synonym">Agaricus chlorophos</name>
    <dbReference type="NCBI Taxonomy" id="658473"/>
    <lineage>
        <taxon>Eukaryota</taxon>
        <taxon>Fungi</taxon>
        <taxon>Dikarya</taxon>
        <taxon>Basidiomycota</taxon>
        <taxon>Agaricomycotina</taxon>
        <taxon>Agaricomycetes</taxon>
        <taxon>Agaricomycetidae</taxon>
        <taxon>Agaricales</taxon>
        <taxon>Marasmiineae</taxon>
        <taxon>Mycenaceae</taxon>
        <taxon>Mycena</taxon>
    </lineage>
</organism>
<feature type="compositionally biased region" description="Basic and acidic residues" evidence="1">
    <location>
        <begin position="631"/>
        <end position="640"/>
    </location>
</feature>
<dbReference type="OrthoDB" id="2386201at2759"/>
<reference evidence="2" key="1">
    <citation type="submission" date="2020-05" db="EMBL/GenBank/DDBJ databases">
        <title>Mycena genomes resolve the evolution of fungal bioluminescence.</title>
        <authorList>
            <person name="Tsai I.J."/>
        </authorList>
    </citation>
    <scope>NUCLEOTIDE SEQUENCE</scope>
    <source>
        <strain evidence="2">110903Hualien_Pintung</strain>
    </source>
</reference>
<dbReference type="EMBL" id="JACAZE010000008">
    <property type="protein sequence ID" value="KAF7308665.1"/>
    <property type="molecule type" value="Genomic_DNA"/>
</dbReference>
<evidence type="ECO:0000313" key="2">
    <source>
        <dbReference type="EMBL" id="KAF7308665.1"/>
    </source>
</evidence>
<sequence>MDDDEVVETSDLEELSELKPFKTALSPSPSLTNASSRLPTSPVRTPPAPLTDVAMVMDPPSEPLPPTTPPKSQRARSESVDPLLLFSPARPAITTPEPRTPPIISQPSSPLTPAPVQEPETNKDMDIDEPDPPQEWALADEQRYALRQRNPKQINPYQHDRAVYQKTMRRMPEAIVKIRSPRPHHPHHKSREDRYEDEEGAGESQDAYVETQDAAYVETQDAGPSQRPLDDDLRRFVPPMEESSDDERMQVMLREAHELAQEKKGKKRRRLRKKARAFPVQQEEHPEARCLFTSRFAGAEYIYSVLQVAHKRLTMTGLCPTSRHSPKSSSPVRNIMASPEQGNAPLPWSDDDEEGTTSDTPIVIDDHVQQTVEEPQALSRREAKLKEKMRIMKRIYPAFMLQKMMRDNNARSRRARRHASSSSSEDEQPSKLQPGQSRTTKCKGPRERAPVVGDSESETEPRKASQSDSDVEVVAHKVKERKRKISDSEHDEEKPAPSPPRSTKAPPVVLLASRSYDRYIIDWMVSNTADSDNRGKLKVKKERDDGPPPRKRRRHGATLDSYFPRERRQRRRDGDSAPRRRKVNRQASGQEHHYPEAEVDDALDYGDQEAEVDNGFDYGEGAVVHNIPNPDHSREMEQRQRQAQARSNGVHVLQGPAGRRIVGQRVNGRPAAPGTLPSYFNENRSRPKAVAGPSKPRHAPRHPRGPRQAGHVPVPRHVAGRPLPPPPPRAPDHRPLSPIDVDQYEDDDDSEPEVVEIWDLDLDLDFGITLVAVNTHFEADTYTGRGFLSELLSADAAPRAQICSLDDFHLGPELSVRDVVNLLEPLCNRFLEFATGIPDPDSADQETRWFSVSRAVCHLVTSLVAAGDDADTLVNAVEKCVRMLTTKLRAAALESKAMDRSTFAICWFVVELAFRAGFRYDTNSNSINPFNLACEVLLEYLVEFGFKNIVTSLVHKTSLDGTTTSNRALECLLGLWHLVHYNQQAPAAVNPVWSLAKTALEKHRLSDASKVTAKSEQAWHAIISICTVSQFSAAGRVNPQWVEDHHVPRASWDIVKFALQQLERGFRDKGQTTANVDDVYLKLVVERCCLLWSRWQWKFDGAVATLIKLGNILRSRMFANLPNEGEEFPPFIQMNDWELLARPVHSETAFVLFLKLVHQTLLADTVNAQRLLKAVIPIPSSSKERPALYTIINRLSLLVVALHIHSQKHIEWMKTAREYIGDDFKHAPPHIRVTYIRGFMYLTIELVENHIAPPVDWFREMMDDLLPEVRATKPNKEAIVCIKVLARTLQKIFLATKGYPSIDLFDAFFQLLPPSLLDDDDPGVMNLVQAFLETRAMSIRKAKSKTPEPVEESQDEYGAMDADLTEAMDAKEAEQENKIFQIVQKVRWAIWRRLERLLSGSGIVKSFKEGSEASRDVATLAHTWVCCGHLLAHHPPDKVEWSNFLQPYFSKSGTWDYFCQCRVNLLVLYNVLKQDIAAYPVDESPKTELLQSRFLDVFAECLVSWYATNEAGYVDALLSIEEHRHPLLLGASAPPETNSATPKLDRLRARLPLLRVILQNIADSVSAGESNLMRYASAMFAYMRRTSSELEAGSEDSQSYDMFCKDVVQAFREQPVVLQHERLRQFDQWAAKF</sequence>
<dbReference type="GO" id="GO:0005634">
    <property type="term" value="C:nucleus"/>
    <property type="evidence" value="ECO:0007669"/>
    <property type="project" value="InterPro"/>
</dbReference>
<dbReference type="GO" id="GO:0035361">
    <property type="term" value="C:Cul8-RING ubiquitin ligase complex"/>
    <property type="evidence" value="ECO:0007669"/>
    <property type="project" value="TreeGrafter"/>
</dbReference>
<feature type="compositionally biased region" description="Acidic residues" evidence="1">
    <location>
        <begin position="597"/>
        <end position="614"/>
    </location>
</feature>
<feature type="compositionally biased region" description="Basic residues" evidence="1">
    <location>
        <begin position="179"/>
        <end position="189"/>
    </location>
</feature>
<feature type="region of interest" description="Disordered" evidence="1">
    <location>
        <begin position="409"/>
        <end position="509"/>
    </location>
</feature>
<dbReference type="Pfam" id="PF09462">
    <property type="entry name" value="Mus7"/>
    <property type="match status" value="1"/>
</dbReference>
<feature type="compositionally biased region" description="Low complexity" evidence="1">
    <location>
        <begin position="88"/>
        <end position="97"/>
    </location>
</feature>
<evidence type="ECO:0000256" key="1">
    <source>
        <dbReference type="SAM" id="MobiDB-lite"/>
    </source>
</evidence>
<feature type="compositionally biased region" description="Basic and acidic residues" evidence="1">
    <location>
        <begin position="531"/>
        <end position="548"/>
    </location>
</feature>
<feature type="compositionally biased region" description="Basic and acidic residues" evidence="1">
    <location>
        <begin position="485"/>
        <end position="495"/>
    </location>
</feature>
<feature type="region of interest" description="Disordered" evidence="1">
    <location>
        <begin position="1"/>
        <end position="232"/>
    </location>
</feature>
<feature type="region of interest" description="Disordered" evidence="1">
    <location>
        <begin position="524"/>
        <end position="750"/>
    </location>
</feature>
<feature type="region of interest" description="Disordered" evidence="1">
    <location>
        <begin position="319"/>
        <end position="360"/>
    </location>
</feature>
<protein>
    <submittedName>
        <fullName evidence="2">Uncharacterized protein</fullName>
    </submittedName>
</protein>
<dbReference type="GO" id="GO:0000724">
    <property type="term" value="P:double-strand break repair via homologous recombination"/>
    <property type="evidence" value="ECO:0007669"/>
    <property type="project" value="TreeGrafter"/>
</dbReference>
<feature type="compositionally biased region" description="Low complexity" evidence="1">
    <location>
        <begin position="706"/>
        <end position="721"/>
    </location>
</feature>
<keyword evidence="3" id="KW-1185">Reference proteome</keyword>
<feature type="compositionally biased region" description="Acidic residues" evidence="1">
    <location>
        <begin position="1"/>
        <end position="15"/>
    </location>
</feature>
<evidence type="ECO:0000313" key="3">
    <source>
        <dbReference type="Proteomes" id="UP000613580"/>
    </source>
</evidence>
<dbReference type="PANTHER" id="PTHR28122">
    <property type="entry name" value="E3 UBIQUITIN-PROTEIN LIGASE SUBSTRATE RECEPTOR MMS22"/>
    <property type="match status" value="1"/>
</dbReference>